<evidence type="ECO:0000256" key="1">
    <source>
        <dbReference type="SAM" id="Phobius"/>
    </source>
</evidence>
<sequence length="59" mass="6812">MDWLIVLLFLVLWGIVMKALIKPGKEHEPYMDVLFYLGLILIIPVIVFELLGGNQKETK</sequence>
<protein>
    <submittedName>
        <fullName evidence="2">Uncharacterized protein</fullName>
    </submittedName>
</protein>
<reference evidence="2" key="1">
    <citation type="submission" date="2020-10" db="EMBL/GenBank/DDBJ databases">
        <authorList>
            <person name="Gilroy R."/>
        </authorList>
    </citation>
    <scope>NUCLEOTIDE SEQUENCE</scope>
    <source>
        <strain evidence="2">ChiGjej3B3-5194</strain>
    </source>
</reference>
<proteinExistence type="predicted"/>
<gene>
    <name evidence="2" type="ORF">IAD02_02135</name>
</gene>
<keyword evidence="1" id="KW-1133">Transmembrane helix</keyword>
<dbReference type="EMBL" id="DVJI01000009">
    <property type="protein sequence ID" value="HIS70767.1"/>
    <property type="molecule type" value="Genomic_DNA"/>
</dbReference>
<name>A0A9D1JW03_9PROT</name>
<feature type="transmembrane region" description="Helical" evidence="1">
    <location>
        <begin position="34"/>
        <end position="52"/>
    </location>
</feature>
<evidence type="ECO:0000313" key="2">
    <source>
        <dbReference type="EMBL" id="HIS70767.1"/>
    </source>
</evidence>
<evidence type="ECO:0000313" key="3">
    <source>
        <dbReference type="Proteomes" id="UP000886742"/>
    </source>
</evidence>
<reference evidence="2" key="2">
    <citation type="journal article" date="2021" name="PeerJ">
        <title>Extensive microbial diversity within the chicken gut microbiome revealed by metagenomics and culture.</title>
        <authorList>
            <person name="Gilroy R."/>
            <person name="Ravi A."/>
            <person name="Getino M."/>
            <person name="Pursley I."/>
            <person name="Horton D.L."/>
            <person name="Alikhan N.F."/>
            <person name="Baker D."/>
            <person name="Gharbi K."/>
            <person name="Hall N."/>
            <person name="Watson M."/>
            <person name="Adriaenssens E.M."/>
            <person name="Foster-Nyarko E."/>
            <person name="Jarju S."/>
            <person name="Secka A."/>
            <person name="Antonio M."/>
            <person name="Oren A."/>
            <person name="Chaudhuri R.R."/>
            <person name="La Ragione R."/>
            <person name="Hildebrand F."/>
            <person name="Pallen M.J."/>
        </authorList>
    </citation>
    <scope>NUCLEOTIDE SEQUENCE</scope>
    <source>
        <strain evidence="2">ChiGjej3B3-5194</strain>
    </source>
</reference>
<keyword evidence="1" id="KW-0812">Transmembrane</keyword>
<keyword evidence="1" id="KW-0472">Membrane</keyword>
<dbReference type="Proteomes" id="UP000886742">
    <property type="component" value="Unassembled WGS sequence"/>
</dbReference>
<accession>A0A9D1JW03</accession>
<dbReference type="AlphaFoldDB" id="A0A9D1JW03"/>
<comment type="caution">
    <text evidence="2">The sequence shown here is derived from an EMBL/GenBank/DDBJ whole genome shotgun (WGS) entry which is preliminary data.</text>
</comment>
<organism evidence="2 3">
    <name type="scientific">Candidatus Enterousia intestinigallinarum</name>
    <dbReference type="NCBI Taxonomy" id="2840790"/>
    <lineage>
        <taxon>Bacteria</taxon>
        <taxon>Pseudomonadati</taxon>
        <taxon>Pseudomonadota</taxon>
        <taxon>Alphaproteobacteria</taxon>
        <taxon>Candidatus Enterousia</taxon>
    </lineage>
</organism>